<dbReference type="GO" id="GO:0050660">
    <property type="term" value="F:flavin adenine dinucleotide binding"/>
    <property type="evidence" value="ECO:0007669"/>
    <property type="project" value="InterPro"/>
</dbReference>
<keyword evidence="2 6" id="KW-0285">Flavoprotein</keyword>
<dbReference type="PRINTS" id="PR00368">
    <property type="entry name" value="FADPNR"/>
</dbReference>
<comment type="cofactor">
    <cofactor evidence="6">
        <name>FAD</name>
        <dbReference type="ChEBI" id="CHEBI:57692"/>
    </cofactor>
</comment>
<keyword evidence="4 6" id="KW-0560">Oxidoreductase</keyword>
<dbReference type="OMA" id="EHFNICP"/>
<dbReference type="STRING" id="56857.A0A200R0V2"/>
<evidence type="ECO:0000256" key="6">
    <source>
        <dbReference type="RuleBase" id="RU361177"/>
    </source>
</evidence>
<sequence length="384" mass="42903">MAEEIVVIVGAGPSGLATSACLNLLNIPNLILERENCYASLWKNRAYDRLKLHLAKQFCHLPHMPYPPNTPTFIPRLEFIRYIDNYVSNFNIKPRYNRSVESATYDDLVEKWKLEVKNIVTGEVELYIAKFLVIATGENSKGFIPQIPGLESFGGGIVHSSQYKSGEYYDGKKVLVVGCGNSGMEIAYDLSNFGASTSIVIRSPFHVVTKEMIYLGMVLLKFLPLRFVDGLIVKLEKLTYGNLSKYGIHRPAEGPFYVKAKTGRSAVIDVGTIEKIKKGVIKVFPAISRIEKNNVAFDNGEMHQFDDIIFATGYESTANNWLKDYKSLLDKNGMPKNKFPEHWKGGYGLYCAGLSRRGLAGVSMDAKVIANDIDLILNATKKLH</sequence>
<organism evidence="7 8">
    <name type="scientific">Macleaya cordata</name>
    <name type="common">Five-seeded plume-poppy</name>
    <name type="synonym">Bocconia cordata</name>
    <dbReference type="NCBI Taxonomy" id="56857"/>
    <lineage>
        <taxon>Eukaryota</taxon>
        <taxon>Viridiplantae</taxon>
        <taxon>Streptophyta</taxon>
        <taxon>Embryophyta</taxon>
        <taxon>Tracheophyta</taxon>
        <taxon>Spermatophyta</taxon>
        <taxon>Magnoliopsida</taxon>
        <taxon>Ranunculales</taxon>
        <taxon>Papaveraceae</taxon>
        <taxon>Papaveroideae</taxon>
        <taxon>Macleaya</taxon>
    </lineage>
</organism>
<keyword evidence="6" id="KW-0503">Monooxygenase</keyword>
<evidence type="ECO:0000256" key="2">
    <source>
        <dbReference type="ARBA" id="ARBA00022630"/>
    </source>
</evidence>
<gene>
    <name evidence="7" type="ORF">BVC80_773g17</name>
</gene>
<evidence type="ECO:0000256" key="1">
    <source>
        <dbReference type="ARBA" id="ARBA00009183"/>
    </source>
</evidence>
<dbReference type="EC" id="1.-.-.-" evidence="6"/>
<comment type="catalytic activity">
    <reaction evidence="5">
        <text>indole-3-pyruvate + NADPH + O2 + H(+) = (indol-3-yl)acetate + CO2 + NADP(+) + H2O</text>
        <dbReference type="Rhea" id="RHEA:34331"/>
        <dbReference type="ChEBI" id="CHEBI:15377"/>
        <dbReference type="ChEBI" id="CHEBI:15378"/>
        <dbReference type="ChEBI" id="CHEBI:15379"/>
        <dbReference type="ChEBI" id="CHEBI:16526"/>
        <dbReference type="ChEBI" id="CHEBI:17640"/>
        <dbReference type="ChEBI" id="CHEBI:30854"/>
        <dbReference type="ChEBI" id="CHEBI:57783"/>
        <dbReference type="ChEBI" id="CHEBI:58349"/>
        <dbReference type="EC" id="1.14.13.168"/>
    </reaction>
</comment>
<dbReference type="GO" id="GO:0050661">
    <property type="term" value="F:NADP binding"/>
    <property type="evidence" value="ECO:0007669"/>
    <property type="project" value="InterPro"/>
</dbReference>
<evidence type="ECO:0000313" key="7">
    <source>
        <dbReference type="EMBL" id="OVA16353.1"/>
    </source>
</evidence>
<dbReference type="OrthoDB" id="66881at2759"/>
<dbReference type="PRINTS" id="PR00411">
    <property type="entry name" value="PNDRDTASEI"/>
</dbReference>
<protein>
    <recommendedName>
        <fullName evidence="6">Flavin-containing monooxygenase</fullName>
        <ecNumber evidence="6">1.-.-.-</ecNumber>
    </recommendedName>
</protein>
<evidence type="ECO:0000256" key="3">
    <source>
        <dbReference type="ARBA" id="ARBA00022827"/>
    </source>
</evidence>
<dbReference type="InParanoid" id="A0A200R0V2"/>
<keyword evidence="8" id="KW-1185">Reference proteome</keyword>
<dbReference type="PIRSF" id="PIRSF000332">
    <property type="entry name" value="FMO"/>
    <property type="match status" value="1"/>
</dbReference>
<evidence type="ECO:0000256" key="5">
    <source>
        <dbReference type="ARBA" id="ARBA00047707"/>
    </source>
</evidence>
<dbReference type="EMBL" id="MVGT01000576">
    <property type="protein sequence ID" value="OVA16353.1"/>
    <property type="molecule type" value="Genomic_DNA"/>
</dbReference>
<reference evidence="7 8" key="1">
    <citation type="journal article" date="2017" name="Mol. Plant">
        <title>The Genome of Medicinal Plant Macleaya cordata Provides New Insights into Benzylisoquinoline Alkaloids Metabolism.</title>
        <authorList>
            <person name="Liu X."/>
            <person name="Liu Y."/>
            <person name="Huang P."/>
            <person name="Ma Y."/>
            <person name="Qing Z."/>
            <person name="Tang Q."/>
            <person name="Cao H."/>
            <person name="Cheng P."/>
            <person name="Zheng Y."/>
            <person name="Yuan Z."/>
            <person name="Zhou Y."/>
            <person name="Liu J."/>
            <person name="Tang Z."/>
            <person name="Zhuo Y."/>
            <person name="Zhang Y."/>
            <person name="Yu L."/>
            <person name="Huang J."/>
            <person name="Yang P."/>
            <person name="Peng Q."/>
            <person name="Zhang J."/>
            <person name="Jiang W."/>
            <person name="Zhang Z."/>
            <person name="Lin K."/>
            <person name="Ro D.K."/>
            <person name="Chen X."/>
            <person name="Xiong X."/>
            <person name="Shang Y."/>
            <person name="Huang S."/>
            <person name="Zeng J."/>
        </authorList>
    </citation>
    <scope>NUCLEOTIDE SEQUENCE [LARGE SCALE GENOMIC DNA]</scope>
    <source>
        <strain evidence="8">cv. BLH2017</strain>
        <tissue evidence="7">Root</tissue>
    </source>
</reference>
<accession>A0A200R0V2</accession>
<dbReference type="GO" id="GO:0103075">
    <property type="term" value="F:indole-3-pyruvate monooxygenase activity"/>
    <property type="evidence" value="ECO:0007669"/>
    <property type="project" value="UniProtKB-EC"/>
</dbReference>
<dbReference type="AlphaFoldDB" id="A0A200R0V2"/>
<comment type="similarity">
    <text evidence="1 6">Belongs to the FMO family.</text>
</comment>
<name>A0A200R0V2_MACCD</name>
<evidence type="ECO:0000313" key="8">
    <source>
        <dbReference type="Proteomes" id="UP000195402"/>
    </source>
</evidence>
<evidence type="ECO:0000256" key="4">
    <source>
        <dbReference type="ARBA" id="ARBA00023002"/>
    </source>
</evidence>
<dbReference type="InterPro" id="IPR036188">
    <property type="entry name" value="FAD/NAD-bd_sf"/>
</dbReference>
<comment type="caution">
    <text evidence="7">The sequence shown here is derived from an EMBL/GenBank/DDBJ whole genome shotgun (WGS) entry which is preliminary data.</text>
</comment>
<dbReference type="InterPro" id="IPR020946">
    <property type="entry name" value="Flavin_mOase-like"/>
</dbReference>
<dbReference type="InterPro" id="IPR050982">
    <property type="entry name" value="Auxin_biosynth/cation_transpt"/>
</dbReference>
<dbReference type="InterPro" id="IPR000960">
    <property type="entry name" value="Flavin_mOase"/>
</dbReference>
<dbReference type="Pfam" id="PF00743">
    <property type="entry name" value="FMO-like"/>
    <property type="match status" value="1"/>
</dbReference>
<dbReference type="GO" id="GO:0004499">
    <property type="term" value="F:N,N-dimethylaniline monooxygenase activity"/>
    <property type="evidence" value="ECO:0007669"/>
    <property type="project" value="InterPro"/>
</dbReference>
<dbReference type="PANTHER" id="PTHR43539:SF9">
    <property type="entry name" value="INDOLE-3-PYRUVATE MONOOXYGENASE YUCCA11-RELATED"/>
    <property type="match status" value="1"/>
</dbReference>
<dbReference type="Gene3D" id="3.50.50.60">
    <property type="entry name" value="FAD/NAD(P)-binding domain"/>
    <property type="match status" value="1"/>
</dbReference>
<dbReference type="PANTHER" id="PTHR43539">
    <property type="entry name" value="FLAVIN-BINDING MONOOXYGENASE-LIKE PROTEIN (AFU_ORTHOLOGUE AFUA_4G09220)"/>
    <property type="match status" value="1"/>
</dbReference>
<dbReference type="SUPFAM" id="SSF51905">
    <property type="entry name" value="FAD/NAD(P)-binding domain"/>
    <property type="match status" value="2"/>
</dbReference>
<proteinExistence type="inferred from homology"/>
<keyword evidence="3 6" id="KW-0274">FAD</keyword>
<dbReference type="Proteomes" id="UP000195402">
    <property type="component" value="Unassembled WGS sequence"/>
</dbReference>